<gene>
    <name evidence="8" type="ORF">BS47DRAFT_1303615</name>
</gene>
<evidence type="ECO:0000256" key="7">
    <source>
        <dbReference type="ARBA" id="ARBA00035140"/>
    </source>
</evidence>
<keyword evidence="5" id="KW-0496">Mitochondrion</keyword>
<dbReference type="InterPro" id="IPR008092">
    <property type="entry name" value="Ribosomal_mS29_met"/>
</dbReference>
<evidence type="ECO:0000256" key="3">
    <source>
        <dbReference type="ARBA" id="ARBA00022946"/>
    </source>
</evidence>
<comment type="caution">
    <text evidence="8">The sequence shown here is derived from an EMBL/GenBank/DDBJ whole genome shotgun (WGS) entry which is preliminary data.</text>
</comment>
<keyword evidence="9" id="KW-1185">Reference proteome</keyword>
<dbReference type="GO" id="GO:0003735">
    <property type="term" value="F:structural constituent of ribosome"/>
    <property type="evidence" value="ECO:0007669"/>
    <property type="project" value="TreeGrafter"/>
</dbReference>
<dbReference type="InterPro" id="IPR027417">
    <property type="entry name" value="P-loop_NTPase"/>
</dbReference>
<organism evidence="8 9">
    <name type="scientific">Hydnum rufescens UP504</name>
    <dbReference type="NCBI Taxonomy" id="1448309"/>
    <lineage>
        <taxon>Eukaryota</taxon>
        <taxon>Fungi</taxon>
        <taxon>Dikarya</taxon>
        <taxon>Basidiomycota</taxon>
        <taxon>Agaricomycotina</taxon>
        <taxon>Agaricomycetes</taxon>
        <taxon>Cantharellales</taxon>
        <taxon>Hydnaceae</taxon>
        <taxon>Hydnum</taxon>
    </lineage>
</organism>
<dbReference type="InterPro" id="IPR019368">
    <property type="entry name" value="Ribosomal_mS29"/>
</dbReference>
<keyword evidence="6" id="KW-0687">Ribonucleoprotein</keyword>
<evidence type="ECO:0000256" key="2">
    <source>
        <dbReference type="ARBA" id="ARBA00009863"/>
    </source>
</evidence>
<dbReference type="GO" id="GO:0006915">
    <property type="term" value="P:apoptotic process"/>
    <property type="evidence" value="ECO:0007669"/>
    <property type="project" value="InterPro"/>
</dbReference>
<dbReference type="Proteomes" id="UP000886523">
    <property type="component" value="Unassembled WGS sequence"/>
</dbReference>
<comment type="subcellular location">
    <subcellularLocation>
        <location evidence="1">Mitochondrion</location>
    </subcellularLocation>
</comment>
<dbReference type="AlphaFoldDB" id="A0A9P6AKX5"/>
<dbReference type="PANTHER" id="PTHR12810">
    <property type="entry name" value="MITOCHONDRIAL 28S RIBOSOMAL PROTEIN S29"/>
    <property type="match status" value="1"/>
</dbReference>
<accession>A0A9P6AKX5</accession>
<evidence type="ECO:0000256" key="5">
    <source>
        <dbReference type="ARBA" id="ARBA00023128"/>
    </source>
</evidence>
<dbReference type="Gene3D" id="3.40.50.300">
    <property type="entry name" value="P-loop containing nucleotide triphosphate hydrolases"/>
    <property type="match status" value="1"/>
</dbReference>
<dbReference type="OrthoDB" id="274828at2759"/>
<keyword evidence="3" id="KW-0809">Transit peptide</keyword>
<reference evidence="8" key="1">
    <citation type="journal article" date="2020" name="Nat. Commun.">
        <title>Large-scale genome sequencing of mycorrhizal fungi provides insights into the early evolution of symbiotic traits.</title>
        <authorList>
            <person name="Miyauchi S."/>
            <person name="Kiss E."/>
            <person name="Kuo A."/>
            <person name="Drula E."/>
            <person name="Kohler A."/>
            <person name="Sanchez-Garcia M."/>
            <person name="Morin E."/>
            <person name="Andreopoulos B."/>
            <person name="Barry K.W."/>
            <person name="Bonito G."/>
            <person name="Buee M."/>
            <person name="Carver A."/>
            <person name="Chen C."/>
            <person name="Cichocki N."/>
            <person name="Clum A."/>
            <person name="Culley D."/>
            <person name="Crous P.W."/>
            <person name="Fauchery L."/>
            <person name="Girlanda M."/>
            <person name="Hayes R.D."/>
            <person name="Keri Z."/>
            <person name="LaButti K."/>
            <person name="Lipzen A."/>
            <person name="Lombard V."/>
            <person name="Magnuson J."/>
            <person name="Maillard F."/>
            <person name="Murat C."/>
            <person name="Nolan M."/>
            <person name="Ohm R.A."/>
            <person name="Pangilinan J."/>
            <person name="Pereira M.F."/>
            <person name="Perotto S."/>
            <person name="Peter M."/>
            <person name="Pfister S."/>
            <person name="Riley R."/>
            <person name="Sitrit Y."/>
            <person name="Stielow J.B."/>
            <person name="Szollosi G."/>
            <person name="Zifcakova L."/>
            <person name="Stursova M."/>
            <person name="Spatafora J.W."/>
            <person name="Tedersoo L."/>
            <person name="Vaario L.M."/>
            <person name="Yamada A."/>
            <person name="Yan M."/>
            <person name="Wang P."/>
            <person name="Xu J."/>
            <person name="Bruns T."/>
            <person name="Baldrian P."/>
            <person name="Vilgalys R."/>
            <person name="Dunand C."/>
            <person name="Henrissat B."/>
            <person name="Grigoriev I.V."/>
            <person name="Hibbett D."/>
            <person name="Nagy L.G."/>
            <person name="Martin F.M."/>
        </authorList>
    </citation>
    <scope>NUCLEOTIDE SEQUENCE</scope>
    <source>
        <strain evidence="8">UP504</strain>
    </source>
</reference>
<comment type="similarity">
    <text evidence="2">Belongs to the mitochondrion-specific ribosomal protein mS29 family.</text>
</comment>
<proteinExistence type="inferred from homology"/>
<sequence>MAHLSQPFSVIRGVTLRSYGWMNKASKYPSRDSRIVLAGTRGCGKTITLMQIADYCAAEGWVVLYVPNTMNWVNSSAPYQYDARTRTFVQPTIAHGTLKLFSTFNHQILAQLKLPADVVLDRTTVPAGATLAALAERGVLEPSEAPEVFKLLLEQLQEQREYPVLFAIDDFQALYHQSTYRDPSFNYIQAYHLSMPRLMLEYASGLKSFRRGAVVGAVSMSNYAFQLPMELRDVLGLVPFRSSNIWAKRNPDYITYAQGLRREWVPPRMNVLEAAAMTEVWEHNEALHSKLTESLFMAKMAESSGNPREFLQHGLLKTAVTW</sequence>
<dbReference type="GO" id="GO:0005763">
    <property type="term" value="C:mitochondrial small ribosomal subunit"/>
    <property type="evidence" value="ECO:0007669"/>
    <property type="project" value="TreeGrafter"/>
</dbReference>
<dbReference type="EMBL" id="MU129073">
    <property type="protein sequence ID" value="KAF9507732.1"/>
    <property type="molecule type" value="Genomic_DNA"/>
</dbReference>
<evidence type="ECO:0000256" key="6">
    <source>
        <dbReference type="ARBA" id="ARBA00023274"/>
    </source>
</evidence>
<dbReference type="PRINTS" id="PR01716">
    <property type="entry name" value="DEATHASSOCP3"/>
</dbReference>
<keyword evidence="4" id="KW-0689">Ribosomal protein</keyword>
<evidence type="ECO:0000313" key="8">
    <source>
        <dbReference type="EMBL" id="KAF9507732.1"/>
    </source>
</evidence>
<dbReference type="Pfam" id="PF10236">
    <property type="entry name" value="DAP3"/>
    <property type="match status" value="1"/>
</dbReference>
<protein>
    <recommendedName>
        <fullName evidence="7">Small ribosomal subunit protein mS29</fullName>
    </recommendedName>
</protein>
<evidence type="ECO:0000256" key="4">
    <source>
        <dbReference type="ARBA" id="ARBA00022980"/>
    </source>
</evidence>
<dbReference type="PANTHER" id="PTHR12810:SF0">
    <property type="entry name" value="SMALL RIBOSOMAL SUBUNIT PROTEIN MS29"/>
    <property type="match status" value="1"/>
</dbReference>
<name>A0A9P6AKX5_9AGAM</name>
<evidence type="ECO:0000313" key="9">
    <source>
        <dbReference type="Proteomes" id="UP000886523"/>
    </source>
</evidence>
<dbReference type="SUPFAM" id="SSF52540">
    <property type="entry name" value="P-loop containing nucleoside triphosphate hydrolases"/>
    <property type="match status" value="1"/>
</dbReference>
<evidence type="ECO:0000256" key="1">
    <source>
        <dbReference type="ARBA" id="ARBA00004173"/>
    </source>
</evidence>